<dbReference type="EMBL" id="CP001739">
    <property type="protein sequence ID" value="ACZ08755.1"/>
    <property type="molecule type" value="Genomic_DNA"/>
</dbReference>
<dbReference type="KEGG" id="str:Sterm_1898"/>
<sequence>MTYIFVDFEGYKYWIEVNDEGTALRQVTIDENNITSISCLEPCLADQYVDTENDCEIISKDEFEKVWENAVLPYRKIWNTEKLKYKKGQNISGIIKYFYPQGAVLDLNNGYGCMNIENCREKPLYPGYSVSGIISGYDEKNMWILIENCELEQS</sequence>
<reference evidence="2" key="1">
    <citation type="submission" date="2009-09" db="EMBL/GenBank/DDBJ databases">
        <title>The complete chromosome of Sebaldella termitidis ATCC 33386.</title>
        <authorList>
            <consortium name="US DOE Joint Genome Institute (JGI-PGF)"/>
            <person name="Lucas S."/>
            <person name="Copeland A."/>
            <person name="Lapidus A."/>
            <person name="Glavina del Rio T."/>
            <person name="Dalin E."/>
            <person name="Tice H."/>
            <person name="Bruce D."/>
            <person name="Goodwin L."/>
            <person name="Pitluck S."/>
            <person name="Kyrpides N."/>
            <person name="Mavromatis K."/>
            <person name="Ivanova N."/>
            <person name="Mikhailova N."/>
            <person name="Sims D."/>
            <person name="Meincke L."/>
            <person name="Brettin T."/>
            <person name="Detter J.C."/>
            <person name="Han C."/>
            <person name="Larimer F."/>
            <person name="Land M."/>
            <person name="Hauser L."/>
            <person name="Markowitz V."/>
            <person name="Cheng J.F."/>
            <person name="Hugenholtz P."/>
            <person name="Woyke T."/>
            <person name="Wu D."/>
            <person name="Eisen J.A."/>
        </authorList>
    </citation>
    <scope>NUCLEOTIDE SEQUENCE [LARGE SCALE GENOMIC DNA]</scope>
    <source>
        <strain evidence="2">ATCC 33386 / NCTC 11300</strain>
    </source>
</reference>
<evidence type="ECO:0008006" key="3">
    <source>
        <dbReference type="Google" id="ProtNLM"/>
    </source>
</evidence>
<evidence type="ECO:0000313" key="1">
    <source>
        <dbReference type="EMBL" id="ACZ08755.1"/>
    </source>
</evidence>
<organism evidence="1 2">
    <name type="scientific">Sebaldella termitidis (strain ATCC 33386 / NCTC 11300)</name>
    <dbReference type="NCBI Taxonomy" id="526218"/>
    <lineage>
        <taxon>Bacteria</taxon>
        <taxon>Fusobacteriati</taxon>
        <taxon>Fusobacteriota</taxon>
        <taxon>Fusobacteriia</taxon>
        <taxon>Fusobacteriales</taxon>
        <taxon>Leptotrichiaceae</taxon>
        <taxon>Sebaldella</taxon>
    </lineage>
</organism>
<accession>D1AJ67</accession>
<name>D1AJ67_SEBTE</name>
<dbReference type="AlphaFoldDB" id="D1AJ67"/>
<evidence type="ECO:0000313" key="2">
    <source>
        <dbReference type="Proteomes" id="UP000000845"/>
    </source>
</evidence>
<gene>
    <name evidence="1" type="ordered locus">Sterm_1898</name>
</gene>
<dbReference type="HOGENOM" id="CLU_129768_0_0_0"/>
<dbReference type="Proteomes" id="UP000000845">
    <property type="component" value="Chromosome"/>
</dbReference>
<reference evidence="1 2" key="2">
    <citation type="journal article" date="2010" name="Stand. Genomic Sci.">
        <title>Complete genome sequence of Sebaldella termitidis type strain (NCTC 11300).</title>
        <authorList>
            <person name="Harmon-Smith M."/>
            <person name="Celia L."/>
            <person name="Chertkov O."/>
            <person name="Lapidus A."/>
            <person name="Copeland A."/>
            <person name="Glavina Del Rio T."/>
            <person name="Nolan M."/>
            <person name="Lucas S."/>
            <person name="Tice H."/>
            <person name="Cheng J.F."/>
            <person name="Han C."/>
            <person name="Detter J.C."/>
            <person name="Bruce D."/>
            <person name="Goodwin L."/>
            <person name="Pitluck S."/>
            <person name="Pati A."/>
            <person name="Liolios K."/>
            <person name="Ivanova N."/>
            <person name="Mavromatis K."/>
            <person name="Mikhailova N."/>
            <person name="Chen A."/>
            <person name="Palaniappan K."/>
            <person name="Land M."/>
            <person name="Hauser L."/>
            <person name="Chang Y.J."/>
            <person name="Jeffries C.D."/>
            <person name="Brettin T."/>
            <person name="Goker M."/>
            <person name="Beck B."/>
            <person name="Bristow J."/>
            <person name="Eisen J.A."/>
            <person name="Markowitz V."/>
            <person name="Hugenholtz P."/>
            <person name="Kyrpides N.C."/>
            <person name="Klenk H.P."/>
            <person name="Chen F."/>
        </authorList>
    </citation>
    <scope>NUCLEOTIDE SEQUENCE [LARGE SCALE GENOMIC DNA]</scope>
    <source>
        <strain evidence="2">ATCC 33386 / NCTC 11300</strain>
    </source>
</reference>
<dbReference type="eggNOG" id="COG0539">
    <property type="taxonomic scope" value="Bacteria"/>
</dbReference>
<keyword evidence="2" id="KW-1185">Reference proteome</keyword>
<dbReference type="RefSeq" id="WP_012861349.1">
    <property type="nucleotide sequence ID" value="NC_013517.1"/>
</dbReference>
<protein>
    <recommendedName>
        <fullName evidence="3">S1 motif domain-containing protein</fullName>
    </recommendedName>
</protein>
<proteinExistence type="predicted"/>